<feature type="domain" description="DUF4376" evidence="1">
    <location>
        <begin position="59"/>
        <end position="157"/>
    </location>
</feature>
<evidence type="ECO:0000259" key="1">
    <source>
        <dbReference type="Pfam" id="PF14301"/>
    </source>
</evidence>
<reference evidence="2" key="1">
    <citation type="journal article" date="2021" name="Proc. Natl. Acad. Sci. U.S.A.">
        <title>A Catalog of Tens of Thousands of Viruses from Human Metagenomes Reveals Hidden Associations with Chronic Diseases.</title>
        <authorList>
            <person name="Tisza M.J."/>
            <person name="Buck C.B."/>
        </authorList>
    </citation>
    <scope>NUCLEOTIDE SEQUENCE</scope>
    <source>
        <strain evidence="2">Ct6d71</strain>
    </source>
</reference>
<name>A0A8S5R1P6_9CAUD</name>
<organism evidence="2">
    <name type="scientific">Siphoviridae sp. ct6d71</name>
    <dbReference type="NCBI Taxonomy" id="2826298"/>
    <lineage>
        <taxon>Viruses</taxon>
        <taxon>Duplodnaviria</taxon>
        <taxon>Heunggongvirae</taxon>
        <taxon>Uroviricota</taxon>
        <taxon>Caudoviricetes</taxon>
    </lineage>
</organism>
<dbReference type="InterPro" id="IPR025484">
    <property type="entry name" value="DUF4376"/>
</dbReference>
<sequence length="198" mass="22810">MNKIFFKRLDDKNNIVQVGLVDSIDYLPKGCVEATEEEYNNSFDNPISSFSDEYILQGIRQEKNQQMSEECSKTIQKGVQYNGKVYSLTPNDQINIDSMFNAVLAGAEEYPYHADGESCCNMKAEDILNLYVLYKKTVTYYTTYYNQLKMYIDTLTDKKDVEKVFFGQELTGVFQEQLEDMMTSADVQMQNIIAKLKG</sequence>
<accession>A0A8S5R1P6</accession>
<dbReference type="Pfam" id="PF14301">
    <property type="entry name" value="DUF4376"/>
    <property type="match status" value="1"/>
</dbReference>
<proteinExistence type="predicted"/>
<evidence type="ECO:0000313" key="2">
    <source>
        <dbReference type="EMBL" id="DAE25423.1"/>
    </source>
</evidence>
<protein>
    <recommendedName>
        <fullName evidence="1">DUF4376 domain-containing protein</fullName>
    </recommendedName>
</protein>
<dbReference type="EMBL" id="BK015797">
    <property type="protein sequence ID" value="DAE25423.1"/>
    <property type="molecule type" value="Genomic_DNA"/>
</dbReference>